<evidence type="ECO:0000256" key="2">
    <source>
        <dbReference type="ARBA" id="ARBA00022679"/>
    </source>
</evidence>
<evidence type="ECO:0000256" key="5">
    <source>
        <dbReference type="ARBA" id="ARBA00023098"/>
    </source>
</evidence>
<dbReference type="PROSITE" id="PS51257">
    <property type="entry name" value="PROKAR_LIPOPROTEIN"/>
    <property type="match status" value="1"/>
</dbReference>
<accession>A0A8D3Y3N9</accession>
<dbReference type="GO" id="GO:0006629">
    <property type="term" value="P:lipid metabolic process"/>
    <property type="evidence" value="ECO:0007669"/>
    <property type="project" value="UniProtKB-KW"/>
</dbReference>
<reference evidence="10 12" key="2">
    <citation type="submission" date="2016-10" db="EMBL/GenBank/DDBJ databases">
        <authorList>
            <person name="Varghese N."/>
            <person name="Submissions S."/>
        </authorList>
    </citation>
    <scope>NUCLEOTIDE SEQUENCE [LARGE SCALE GENOMIC DNA]</scope>
    <source>
        <strain evidence="10 12">DSM 6083</strain>
    </source>
</reference>
<feature type="domain" description="Phospholipid/glycerol acyltransferase" evidence="8">
    <location>
        <begin position="72"/>
        <end position="183"/>
    </location>
</feature>
<evidence type="ECO:0000313" key="12">
    <source>
        <dbReference type="Proteomes" id="UP000182276"/>
    </source>
</evidence>
<dbReference type="Proteomes" id="UP000182276">
    <property type="component" value="Unassembled WGS sequence"/>
</dbReference>
<dbReference type="GO" id="GO:0016020">
    <property type="term" value="C:membrane"/>
    <property type="evidence" value="ECO:0007669"/>
    <property type="project" value="UniProtKB-SubCell"/>
</dbReference>
<name>A0A8D3Y3N9_9GAMM</name>
<dbReference type="Proteomes" id="UP000031271">
    <property type="component" value="Chromosome"/>
</dbReference>
<dbReference type="SUPFAM" id="SSF69593">
    <property type="entry name" value="Glycerol-3-phosphate (1)-acyltransferase"/>
    <property type="match status" value="1"/>
</dbReference>
<sequence length="256" mass="27655">MSTGRLCTRLLRLAPVLLAGLLTAAGLACRERLGCPASAAVRQRLTQRFLGRVTAALPLRVRVIGQPAEQPMLWLANHISWVDIPVLGGVAPLSFLAKQEVARWPLLGYLARQAGTAFISRGAGDSRRVGEQLAERLAGRQSLLIFAEGTSTDGSRLRRFHPRLLEAAVVSGAAIQPVALRYRRDGRPDRITPYIDDDELPAHLFRLLRHGTVEVEVLLLPPIVSAGRSRSELAALAHGAIAEALFGAERPLAQAA</sequence>
<evidence type="ECO:0000256" key="7">
    <source>
        <dbReference type="ARBA" id="ARBA00023315"/>
    </source>
</evidence>
<protein>
    <submittedName>
        <fullName evidence="10">1-acyl-sn-glycerol-3-phosphate acyltransferase</fullName>
    </submittedName>
    <submittedName>
        <fullName evidence="9">Glycerol acyltransferase</fullName>
    </submittedName>
</protein>
<comment type="subcellular location">
    <subcellularLocation>
        <location evidence="1">Membrane</location>
    </subcellularLocation>
</comment>
<dbReference type="CDD" id="cd07989">
    <property type="entry name" value="LPLAT_AGPAT-like"/>
    <property type="match status" value="1"/>
</dbReference>
<organism evidence="9 11">
    <name type="scientific">Stutzerimonas balearica DSM 6083</name>
    <dbReference type="NCBI Taxonomy" id="1123016"/>
    <lineage>
        <taxon>Bacteria</taxon>
        <taxon>Pseudomonadati</taxon>
        <taxon>Pseudomonadota</taxon>
        <taxon>Gammaproteobacteria</taxon>
        <taxon>Pseudomonadales</taxon>
        <taxon>Pseudomonadaceae</taxon>
        <taxon>Stutzerimonas</taxon>
    </lineage>
</organism>
<keyword evidence="6" id="KW-0472">Membrane</keyword>
<dbReference type="InterPro" id="IPR002123">
    <property type="entry name" value="Plipid/glycerol_acylTrfase"/>
</dbReference>
<dbReference type="GeneID" id="77261335"/>
<evidence type="ECO:0000256" key="4">
    <source>
        <dbReference type="ARBA" id="ARBA00022989"/>
    </source>
</evidence>
<dbReference type="EMBL" id="CP007511">
    <property type="protein sequence ID" value="AJE16407.1"/>
    <property type="molecule type" value="Genomic_DNA"/>
</dbReference>
<dbReference type="PANTHER" id="PTHR23063:SF52">
    <property type="entry name" value="LYSOPHOSPHATIDYLCHOLINE ACYLTRANSFERASE"/>
    <property type="match status" value="1"/>
</dbReference>
<keyword evidence="2 9" id="KW-0808">Transferase</keyword>
<evidence type="ECO:0000256" key="6">
    <source>
        <dbReference type="ARBA" id="ARBA00023136"/>
    </source>
</evidence>
<dbReference type="SMART" id="SM00563">
    <property type="entry name" value="PlsC"/>
    <property type="match status" value="1"/>
</dbReference>
<keyword evidence="12" id="KW-1185">Reference proteome</keyword>
<keyword evidence="7 9" id="KW-0012">Acyltransferase</keyword>
<reference evidence="9 11" key="3">
    <citation type="journal article" name="Genome Announc.">
        <title>Complete Genome Sequence of Pseudomonas balearica DSM 6083T.</title>
        <authorList>
            <person name="Bennasar-Figueras A."/>
            <person name="Salva-Serra F."/>
            <person name="Jaen-Luchoro D."/>
            <person name="Segui C."/>
            <person name="Aliaga F."/>
            <person name="Busquets A."/>
            <person name="Gomila M."/>
            <person name="Moore E.R."/>
            <person name="Lalucat J."/>
        </authorList>
    </citation>
    <scope>NUCLEOTIDE SEQUENCE [LARGE SCALE GENOMIC DNA]</scope>
    <source>
        <strain evidence="11">DSM 6083</strain>
        <strain evidence="9">DSM6083</strain>
    </source>
</reference>
<evidence type="ECO:0000256" key="3">
    <source>
        <dbReference type="ARBA" id="ARBA00022692"/>
    </source>
</evidence>
<reference evidence="11" key="1">
    <citation type="submission" date="2014-03" db="EMBL/GenBank/DDBJ databases">
        <title>Complete genome of Pseudomonas balearica DSM 6083T, a sewage water isolate from an enrichment with 2-methylnaphthalene.</title>
        <authorList>
            <person name="Salva-Serra F."/>
            <person name="Jaen-Luchoro D."/>
            <person name="Busquets A."/>
            <person name="Pena A."/>
            <person name="Gomila M."/>
            <person name="Bosch R."/>
            <person name="Nogales B."/>
            <person name="Garcia-Valdes E."/>
            <person name="Lalucat J."/>
            <person name="Bennasar A."/>
        </authorList>
    </citation>
    <scope>NUCLEOTIDE SEQUENCE [LARGE SCALE GENOMIC DNA]</scope>
    <source>
        <strain evidence="11">DSM 6083</strain>
    </source>
</reference>
<dbReference type="EMBL" id="FNHO01000009">
    <property type="protein sequence ID" value="SDM82926.1"/>
    <property type="molecule type" value="Genomic_DNA"/>
</dbReference>
<evidence type="ECO:0000313" key="9">
    <source>
        <dbReference type="EMBL" id="AJE16407.1"/>
    </source>
</evidence>
<keyword evidence="4" id="KW-1133">Transmembrane helix</keyword>
<dbReference type="GO" id="GO:0016746">
    <property type="term" value="F:acyltransferase activity"/>
    <property type="evidence" value="ECO:0007669"/>
    <property type="project" value="UniProtKB-KW"/>
</dbReference>
<keyword evidence="5" id="KW-0443">Lipid metabolism</keyword>
<keyword evidence="3" id="KW-0812">Transmembrane</keyword>
<dbReference type="RefSeq" id="WP_043221631.1">
    <property type="nucleotide sequence ID" value="NZ_CP007511.1"/>
</dbReference>
<gene>
    <name evidence="9" type="ORF">CL52_15695</name>
    <name evidence="10" type="ORF">SAMN05660875_109209</name>
</gene>
<evidence type="ECO:0000259" key="8">
    <source>
        <dbReference type="SMART" id="SM00563"/>
    </source>
</evidence>
<dbReference type="KEGG" id="pbm:CL52_15695"/>
<evidence type="ECO:0000313" key="11">
    <source>
        <dbReference type="Proteomes" id="UP000031271"/>
    </source>
</evidence>
<dbReference type="PANTHER" id="PTHR23063">
    <property type="entry name" value="PHOSPHOLIPID ACYLTRANSFERASE"/>
    <property type="match status" value="1"/>
</dbReference>
<dbReference type="AlphaFoldDB" id="A0A8D3Y3N9"/>
<evidence type="ECO:0000313" key="10">
    <source>
        <dbReference type="EMBL" id="SDM82926.1"/>
    </source>
</evidence>
<evidence type="ECO:0000256" key="1">
    <source>
        <dbReference type="ARBA" id="ARBA00004370"/>
    </source>
</evidence>
<dbReference type="Pfam" id="PF01553">
    <property type="entry name" value="Acyltransferase"/>
    <property type="match status" value="1"/>
</dbReference>
<proteinExistence type="predicted"/>